<sequence length="181" mass="18993">MVSPPATPEFSRAIPLSEIGAATKPRHIAADEKERAALARRFGLISLDLLEADVSLQPDGAGYLAEGTLRGTAQLACVASGEPVPASIEDSFRIRFVAETGYDAEAEVEVELDADDCDTLFHDGRAIDLGEAVAESFALALDPFPRSPNADAALKAAGVKDESEAGPFGALAALKEKLEKK</sequence>
<evidence type="ECO:0000313" key="2">
    <source>
        <dbReference type="Proteomes" id="UP001597215"/>
    </source>
</evidence>
<comment type="caution">
    <text evidence="1">The sequence shown here is derived from an EMBL/GenBank/DDBJ whole genome shotgun (WGS) entry which is preliminary data.</text>
</comment>
<accession>A0ABW4MD33</accession>
<gene>
    <name evidence="1" type="ORF">ACFSAG_07630</name>
</gene>
<dbReference type="Proteomes" id="UP001597215">
    <property type="component" value="Unassembled WGS sequence"/>
</dbReference>
<keyword evidence="2" id="KW-1185">Reference proteome</keyword>
<dbReference type="EMBL" id="JBHUEL010000007">
    <property type="protein sequence ID" value="MFD1766710.1"/>
    <property type="molecule type" value="Genomic_DNA"/>
</dbReference>
<reference evidence="2" key="1">
    <citation type="journal article" date="2019" name="Int. J. Syst. Evol. Microbiol.">
        <title>The Global Catalogue of Microorganisms (GCM) 10K type strain sequencing project: providing services to taxonomists for standard genome sequencing and annotation.</title>
        <authorList>
            <consortium name="The Broad Institute Genomics Platform"/>
            <consortium name="The Broad Institute Genome Sequencing Center for Infectious Disease"/>
            <person name="Wu L."/>
            <person name="Ma J."/>
        </authorList>
    </citation>
    <scope>NUCLEOTIDE SEQUENCE [LARGE SCALE GENOMIC DNA]</scope>
    <source>
        <strain evidence="2">CGMCC 1.12449</strain>
    </source>
</reference>
<dbReference type="InterPro" id="IPR003772">
    <property type="entry name" value="YceD"/>
</dbReference>
<proteinExistence type="predicted"/>
<dbReference type="Pfam" id="PF02620">
    <property type="entry name" value="YceD"/>
    <property type="match status" value="1"/>
</dbReference>
<organism evidence="1 2">
    <name type="scientific">Sphingorhabdus buctiana</name>
    <dbReference type="NCBI Taxonomy" id="1508805"/>
    <lineage>
        <taxon>Bacteria</taxon>
        <taxon>Pseudomonadati</taxon>
        <taxon>Pseudomonadota</taxon>
        <taxon>Alphaproteobacteria</taxon>
        <taxon>Sphingomonadales</taxon>
        <taxon>Sphingomonadaceae</taxon>
        <taxon>Sphingorhabdus</taxon>
    </lineage>
</organism>
<dbReference type="RefSeq" id="WP_381513133.1">
    <property type="nucleotide sequence ID" value="NZ_JBHUEL010000007.1"/>
</dbReference>
<protein>
    <submittedName>
        <fullName evidence="1">YceD family protein</fullName>
    </submittedName>
</protein>
<evidence type="ECO:0000313" key="1">
    <source>
        <dbReference type="EMBL" id="MFD1766710.1"/>
    </source>
</evidence>
<name>A0ABW4MD33_9SPHN</name>